<dbReference type="SUPFAM" id="SSF55608">
    <property type="entry name" value="Homing endonucleases"/>
    <property type="match status" value="2"/>
</dbReference>
<dbReference type="InterPro" id="IPR004042">
    <property type="entry name" value="Intein_endonuc_central"/>
</dbReference>
<name>A0A6J5RRD5_9CAUD</name>
<dbReference type="Pfam" id="PF14528">
    <property type="entry name" value="LAGLIDADG_3"/>
    <property type="match status" value="1"/>
</dbReference>
<feature type="domain" description="DOD-type homing endonuclease" evidence="1">
    <location>
        <begin position="22"/>
        <end position="158"/>
    </location>
</feature>
<evidence type="ECO:0000313" key="2">
    <source>
        <dbReference type="EMBL" id="CAB4196847.1"/>
    </source>
</evidence>
<dbReference type="PROSITE" id="PS50819">
    <property type="entry name" value="INTEIN_ENDONUCLEASE"/>
    <property type="match status" value="1"/>
</dbReference>
<accession>A0A6J5RRD5</accession>
<sequence>MSIIYDYNFSVFYNEDEISYYLLGAFITDGCVYKNNKNTYACQLSSCDIDWLESIKIIIGTNLKIHKFKDKYYGIRIIRNEIAQWFISHGCFPNKTYSIELPTIPDKYFRDFLRGCIDGDGSIGIYTSNNKIQRQCRLISASKLFLNQIQHKLNCNNINSSITNRGKQNNILNGKIIKATVDSYSLNFSGTNCYKLLSYIYYDNHKLSLNRKKNLADNIINYYNSLSKTNFRKPSEVDKHCKIIWPENNNLIEMINNSNIEKISKILGVSGSAIRNRLKKRKLYDKVIKGQKVAIPAKNEIIELLKEYSVLSLSKKLNIGYKTLRLKIKKMNIS</sequence>
<proteinExistence type="predicted"/>
<evidence type="ECO:0000259" key="1">
    <source>
        <dbReference type="PROSITE" id="PS50819"/>
    </source>
</evidence>
<reference evidence="2" key="1">
    <citation type="submission" date="2020-05" db="EMBL/GenBank/DDBJ databases">
        <authorList>
            <person name="Chiriac C."/>
            <person name="Salcher M."/>
            <person name="Ghai R."/>
            <person name="Kavagutti S V."/>
        </authorList>
    </citation>
    <scope>NUCLEOTIDE SEQUENCE</scope>
</reference>
<dbReference type="EMBL" id="LR797252">
    <property type="protein sequence ID" value="CAB4196847.1"/>
    <property type="molecule type" value="Genomic_DNA"/>
</dbReference>
<organism evidence="2">
    <name type="scientific">uncultured Caudovirales phage</name>
    <dbReference type="NCBI Taxonomy" id="2100421"/>
    <lineage>
        <taxon>Viruses</taxon>
        <taxon>Duplodnaviria</taxon>
        <taxon>Heunggongvirae</taxon>
        <taxon>Uroviricota</taxon>
        <taxon>Caudoviricetes</taxon>
        <taxon>Peduoviridae</taxon>
        <taxon>Maltschvirus</taxon>
        <taxon>Maltschvirus maltsch</taxon>
    </lineage>
</organism>
<dbReference type="GO" id="GO:0004519">
    <property type="term" value="F:endonuclease activity"/>
    <property type="evidence" value="ECO:0007669"/>
    <property type="project" value="UniProtKB-KW"/>
</dbReference>
<protein>
    <submittedName>
        <fullName evidence="2">Homing endonuclease, LAGLIDADG</fullName>
    </submittedName>
</protein>
<dbReference type="InterPro" id="IPR004860">
    <property type="entry name" value="LAGLIDADG_dom"/>
</dbReference>
<dbReference type="InterPro" id="IPR027434">
    <property type="entry name" value="Homing_endonucl"/>
</dbReference>
<keyword evidence="2" id="KW-0378">Hydrolase</keyword>
<gene>
    <name evidence="2" type="ORF">UFOVP1290_367</name>
</gene>
<keyword evidence="2" id="KW-0255">Endonuclease</keyword>
<dbReference type="Gene3D" id="3.10.28.10">
    <property type="entry name" value="Homing endonucleases"/>
    <property type="match status" value="1"/>
</dbReference>
<keyword evidence="2" id="KW-0540">Nuclease</keyword>